<dbReference type="GO" id="GO:0071818">
    <property type="term" value="C:BAT3 complex"/>
    <property type="evidence" value="ECO:0007669"/>
    <property type="project" value="TreeGrafter"/>
</dbReference>
<keyword evidence="4" id="KW-0963">Cytoplasm</keyword>
<evidence type="ECO:0000256" key="2">
    <source>
        <dbReference type="ARBA" id="ARBA00005351"/>
    </source>
</evidence>
<evidence type="ECO:0000256" key="1">
    <source>
        <dbReference type="ARBA" id="ARBA00004514"/>
    </source>
</evidence>
<dbReference type="EMBL" id="NCKV01018481">
    <property type="protein sequence ID" value="RWS20299.1"/>
    <property type="molecule type" value="Genomic_DNA"/>
</dbReference>
<dbReference type="PANTHER" id="PTHR12875:SF0">
    <property type="entry name" value="GOLGI TO ER TRAFFIC PROTEIN 4 HOMOLOG"/>
    <property type="match status" value="1"/>
</dbReference>
<keyword evidence="7" id="KW-1185">Reference proteome</keyword>
<dbReference type="FunFam" id="1.25.40.10:FF:000060">
    <property type="entry name" value="Golgi to ER traffic protein 4 homolog"/>
    <property type="match status" value="1"/>
</dbReference>
<evidence type="ECO:0000256" key="3">
    <source>
        <dbReference type="ARBA" id="ARBA00022448"/>
    </source>
</evidence>
<evidence type="ECO:0000256" key="4">
    <source>
        <dbReference type="ARBA" id="ARBA00022490"/>
    </source>
</evidence>
<dbReference type="GO" id="GO:0045048">
    <property type="term" value="P:protein insertion into ER membrane"/>
    <property type="evidence" value="ECO:0007669"/>
    <property type="project" value="InterPro"/>
</dbReference>
<accession>A0A443RYV5</accession>
<dbReference type="InterPro" id="IPR011990">
    <property type="entry name" value="TPR-like_helical_dom_sf"/>
</dbReference>
<sequence length="353" mass="40448">MATTKSDKIVLKLKRLIDSGEYYEAHQLYRTLFFRYTNGKRYEELQELLFAGATELLSKNQFNSGADLASLYIDSVNQDPQMKQRLQDDKVCIQLSERMGELLHKIPSKSTERIDFMMSALKMKSDVFPLPLIHYQFALILWREKNFSDSRYHFLYSPESCGEDCALMLIEYHVTAGYHSEVDLFIAQFILQLLCSKQTKRKITESNAAGCSYSTKINGCKSRQETYANIALRCFTTKHPDIQRNNPPFLLPLLNFLWFLLLAIDSGKANTFKVLCDLYSPLLNRDPTYKEYLSKIGELYFGMQSPTGGQMGGFLGNLLQSLFEDDSEENSDQGNNAESLPVAPRQQVDDDLD</sequence>
<dbReference type="STRING" id="299467.A0A443RYV5"/>
<dbReference type="OrthoDB" id="10252405at2759"/>
<evidence type="ECO:0000313" key="7">
    <source>
        <dbReference type="Proteomes" id="UP000288716"/>
    </source>
</evidence>
<name>A0A443RYV5_9ACAR</name>
<dbReference type="Pfam" id="PF04190">
    <property type="entry name" value="GET4"/>
    <property type="match status" value="1"/>
</dbReference>
<organism evidence="6 7">
    <name type="scientific">Leptotrombidium deliense</name>
    <dbReference type="NCBI Taxonomy" id="299467"/>
    <lineage>
        <taxon>Eukaryota</taxon>
        <taxon>Metazoa</taxon>
        <taxon>Ecdysozoa</taxon>
        <taxon>Arthropoda</taxon>
        <taxon>Chelicerata</taxon>
        <taxon>Arachnida</taxon>
        <taxon>Acari</taxon>
        <taxon>Acariformes</taxon>
        <taxon>Trombidiformes</taxon>
        <taxon>Prostigmata</taxon>
        <taxon>Anystina</taxon>
        <taxon>Parasitengona</taxon>
        <taxon>Trombiculoidea</taxon>
        <taxon>Trombiculidae</taxon>
        <taxon>Leptotrombidium</taxon>
    </lineage>
</organism>
<proteinExistence type="inferred from homology"/>
<comment type="similarity">
    <text evidence="2">Belongs to the GET4 family.</text>
</comment>
<feature type="region of interest" description="Disordered" evidence="5">
    <location>
        <begin position="325"/>
        <end position="353"/>
    </location>
</feature>
<comment type="caution">
    <text evidence="6">The sequence shown here is derived from an EMBL/GenBank/DDBJ whole genome shotgun (WGS) entry which is preliminary data.</text>
</comment>
<comment type="subcellular location">
    <subcellularLocation>
        <location evidence="1">Cytoplasm</location>
        <location evidence="1">Cytosol</location>
    </subcellularLocation>
</comment>
<evidence type="ECO:0000313" key="6">
    <source>
        <dbReference type="EMBL" id="RWS20299.1"/>
    </source>
</evidence>
<dbReference type="InterPro" id="IPR007317">
    <property type="entry name" value="GET4"/>
</dbReference>
<evidence type="ECO:0000256" key="5">
    <source>
        <dbReference type="SAM" id="MobiDB-lite"/>
    </source>
</evidence>
<keyword evidence="3" id="KW-0813">Transport</keyword>
<dbReference type="Proteomes" id="UP000288716">
    <property type="component" value="Unassembled WGS sequence"/>
</dbReference>
<dbReference type="AlphaFoldDB" id="A0A443RYV5"/>
<gene>
    <name evidence="6" type="ORF">B4U80_07838</name>
</gene>
<dbReference type="VEuPathDB" id="VectorBase:LDEU011741"/>
<dbReference type="Gene3D" id="1.25.40.10">
    <property type="entry name" value="Tetratricopeptide repeat domain"/>
    <property type="match status" value="1"/>
</dbReference>
<protein>
    <submittedName>
        <fullName evidence="6">CGI-20 protein-like protein</fullName>
    </submittedName>
</protein>
<reference evidence="6 7" key="1">
    <citation type="journal article" date="2018" name="Gigascience">
        <title>Genomes of trombidid mites reveal novel predicted allergens and laterally-transferred genes associated with secondary metabolism.</title>
        <authorList>
            <person name="Dong X."/>
            <person name="Chaisiri K."/>
            <person name="Xia D."/>
            <person name="Armstrong S.D."/>
            <person name="Fang Y."/>
            <person name="Donnelly M.J."/>
            <person name="Kadowaki T."/>
            <person name="McGarry J.W."/>
            <person name="Darby A.C."/>
            <person name="Makepeace B.L."/>
        </authorList>
    </citation>
    <scope>NUCLEOTIDE SEQUENCE [LARGE SCALE GENOMIC DNA]</scope>
    <source>
        <strain evidence="6">UoL-UT</strain>
    </source>
</reference>
<dbReference type="PANTHER" id="PTHR12875">
    <property type="entry name" value="GOLGI TO ER TRAFFIC PROTEIN 4 HOMOLOG"/>
    <property type="match status" value="1"/>
</dbReference>